<sequence>MKKVGLLGGTFDPPHNGHLLIAEEVRQALGLDEIWFIPSYEPPHKQQARTASKYRVEMVQAAVRDNEHFKVQLIEVNREGKSYSIDTVKQLVEEYPNVDFYFIIGADMVEYLPKWVQIDELFELIRFVGVKRKEYKLESNYPIIEVNIPEFAVSSSMIRQRLKNGLSVKYLVPNSVIECIKENRLYEEK</sequence>
<dbReference type="AlphaFoldDB" id="A0A516KGZ5"/>
<dbReference type="PANTHER" id="PTHR39321:SF3">
    <property type="entry name" value="PHOSPHOPANTETHEINE ADENYLYLTRANSFERASE"/>
    <property type="match status" value="1"/>
</dbReference>
<dbReference type="EC" id="2.7.7.18" evidence="10"/>
<evidence type="ECO:0000256" key="10">
    <source>
        <dbReference type="HAMAP-Rule" id="MF_00244"/>
    </source>
</evidence>
<gene>
    <name evidence="10" type="primary">nadD</name>
    <name evidence="12" type="ORF">FN924_11045</name>
</gene>
<dbReference type="GO" id="GO:0004515">
    <property type="term" value="F:nicotinate-nucleotide adenylyltransferase activity"/>
    <property type="evidence" value="ECO:0007669"/>
    <property type="project" value="UniProtKB-UniRule"/>
</dbReference>
<name>A0A516KGZ5_9BACI</name>
<evidence type="ECO:0000256" key="1">
    <source>
        <dbReference type="ARBA" id="ARBA00002324"/>
    </source>
</evidence>
<dbReference type="SUPFAM" id="SSF52374">
    <property type="entry name" value="Nucleotidylyl transferase"/>
    <property type="match status" value="1"/>
</dbReference>
<keyword evidence="13" id="KW-1185">Reference proteome</keyword>
<keyword evidence="8 10" id="KW-0520">NAD</keyword>
<evidence type="ECO:0000259" key="11">
    <source>
        <dbReference type="Pfam" id="PF01467"/>
    </source>
</evidence>
<protein>
    <recommendedName>
        <fullName evidence="10">Probable nicotinate-nucleotide adenylyltransferase</fullName>
        <ecNumber evidence="10">2.7.7.18</ecNumber>
    </recommendedName>
    <alternativeName>
        <fullName evidence="10">Deamido-NAD(+) diphosphorylase</fullName>
    </alternativeName>
    <alternativeName>
        <fullName evidence="10">Deamido-NAD(+) pyrophosphorylase</fullName>
    </alternativeName>
    <alternativeName>
        <fullName evidence="10">Nicotinate mononucleotide adenylyltransferase</fullName>
        <shortName evidence="10">NaMN adenylyltransferase</shortName>
    </alternativeName>
</protein>
<keyword evidence="6 10" id="KW-0547">Nucleotide-binding</keyword>
<dbReference type="UniPathway" id="UPA00253">
    <property type="reaction ID" value="UER00332"/>
</dbReference>
<dbReference type="GO" id="GO:0009435">
    <property type="term" value="P:NAD+ biosynthetic process"/>
    <property type="evidence" value="ECO:0007669"/>
    <property type="project" value="UniProtKB-UniRule"/>
</dbReference>
<evidence type="ECO:0000313" key="12">
    <source>
        <dbReference type="EMBL" id="QDP40673.1"/>
    </source>
</evidence>
<evidence type="ECO:0000313" key="13">
    <source>
        <dbReference type="Proteomes" id="UP000315215"/>
    </source>
</evidence>
<dbReference type="NCBIfam" id="TIGR00482">
    <property type="entry name" value="nicotinate (nicotinamide) nucleotide adenylyltransferase"/>
    <property type="match status" value="1"/>
</dbReference>
<comment type="pathway">
    <text evidence="2 10">Cofactor biosynthesis; NAD(+) biosynthesis; deamido-NAD(+) from nicotinate D-ribonucleotide: step 1/1.</text>
</comment>
<comment type="similarity">
    <text evidence="10">Belongs to the NadD family.</text>
</comment>
<dbReference type="InterPro" id="IPR014729">
    <property type="entry name" value="Rossmann-like_a/b/a_fold"/>
</dbReference>
<dbReference type="NCBIfam" id="NF000841">
    <property type="entry name" value="PRK00071.1-4"/>
    <property type="match status" value="1"/>
</dbReference>
<evidence type="ECO:0000256" key="5">
    <source>
        <dbReference type="ARBA" id="ARBA00022695"/>
    </source>
</evidence>
<dbReference type="Gene3D" id="3.40.50.620">
    <property type="entry name" value="HUPs"/>
    <property type="match status" value="1"/>
</dbReference>
<evidence type="ECO:0000256" key="3">
    <source>
        <dbReference type="ARBA" id="ARBA00022642"/>
    </source>
</evidence>
<comment type="catalytic activity">
    <reaction evidence="9 10">
        <text>nicotinate beta-D-ribonucleotide + ATP + H(+) = deamido-NAD(+) + diphosphate</text>
        <dbReference type="Rhea" id="RHEA:22860"/>
        <dbReference type="ChEBI" id="CHEBI:15378"/>
        <dbReference type="ChEBI" id="CHEBI:30616"/>
        <dbReference type="ChEBI" id="CHEBI:33019"/>
        <dbReference type="ChEBI" id="CHEBI:57502"/>
        <dbReference type="ChEBI" id="CHEBI:58437"/>
        <dbReference type="EC" id="2.7.7.18"/>
    </reaction>
</comment>
<reference evidence="12 13" key="1">
    <citation type="submission" date="2019-07" db="EMBL/GenBank/DDBJ databases">
        <authorList>
            <person name="Li J."/>
        </authorList>
    </citation>
    <scope>NUCLEOTIDE SEQUENCE [LARGE SCALE GENOMIC DNA]</scope>
    <source>
        <strain evidence="12 13">TKL69</strain>
    </source>
</reference>
<dbReference type="KEGG" id="aqt:FN924_11045"/>
<dbReference type="InterPro" id="IPR004821">
    <property type="entry name" value="Cyt_trans-like"/>
</dbReference>
<evidence type="ECO:0000256" key="9">
    <source>
        <dbReference type="ARBA" id="ARBA00048721"/>
    </source>
</evidence>
<dbReference type="NCBIfam" id="NF000840">
    <property type="entry name" value="PRK00071.1-3"/>
    <property type="match status" value="1"/>
</dbReference>
<feature type="domain" description="Cytidyltransferase-like" evidence="11">
    <location>
        <begin position="6"/>
        <end position="161"/>
    </location>
</feature>
<proteinExistence type="inferred from homology"/>
<dbReference type="EMBL" id="CP041666">
    <property type="protein sequence ID" value="QDP40673.1"/>
    <property type="molecule type" value="Genomic_DNA"/>
</dbReference>
<evidence type="ECO:0000256" key="6">
    <source>
        <dbReference type="ARBA" id="ARBA00022741"/>
    </source>
</evidence>
<evidence type="ECO:0000256" key="7">
    <source>
        <dbReference type="ARBA" id="ARBA00022840"/>
    </source>
</evidence>
<accession>A0A516KGZ5</accession>
<dbReference type="InterPro" id="IPR005248">
    <property type="entry name" value="NadD/NMNAT"/>
</dbReference>
<keyword evidence="5 10" id="KW-0548">Nucleotidyltransferase</keyword>
<dbReference type="GO" id="GO:0005524">
    <property type="term" value="F:ATP binding"/>
    <property type="evidence" value="ECO:0007669"/>
    <property type="project" value="UniProtKB-KW"/>
</dbReference>
<comment type="function">
    <text evidence="1 10">Catalyzes the reversible adenylation of nicotinate mononucleotide (NaMN) to nicotinic acid adenine dinucleotide (NaAD).</text>
</comment>
<keyword evidence="4 10" id="KW-0808">Transferase</keyword>
<evidence type="ECO:0000256" key="8">
    <source>
        <dbReference type="ARBA" id="ARBA00023027"/>
    </source>
</evidence>
<evidence type="ECO:0000256" key="4">
    <source>
        <dbReference type="ARBA" id="ARBA00022679"/>
    </source>
</evidence>
<keyword evidence="3 10" id="KW-0662">Pyridine nucleotide biosynthesis</keyword>
<dbReference type="OrthoDB" id="5295945at2"/>
<dbReference type="HAMAP" id="MF_00244">
    <property type="entry name" value="NaMN_adenylyltr"/>
    <property type="match status" value="1"/>
</dbReference>
<keyword evidence="7 10" id="KW-0067">ATP-binding</keyword>
<dbReference type="CDD" id="cd02165">
    <property type="entry name" value="NMNAT"/>
    <property type="match status" value="1"/>
</dbReference>
<dbReference type="Pfam" id="PF01467">
    <property type="entry name" value="CTP_transf_like"/>
    <property type="match status" value="1"/>
</dbReference>
<dbReference type="NCBIfam" id="TIGR00125">
    <property type="entry name" value="cyt_tran_rel"/>
    <property type="match status" value="1"/>
</dbReference>
<dbReference type="Proteomes" id="UP000315215">
    <property type="component" value="Chromosome"/>
</dbReference>
<dbReference type="PANTHER" id="PTHR39321">
    <property type="entry name" value="NICOTINATE-NUCLEOTIDE ADENYLYLTRANSFERASE-RELATED"/>
    <property type="match status" value="1"/>
</dbReference>
<organism evidence="12 13">
    <name type="scientific">Radiobacillus deserti</name>
    <dbReference type="NCBI Taxonomy" id="2594883"/>
    <lineage>
        <taxon>Bacteria</taxon>
        <taxon>Bacillati</taxon>
        <taxon>Bacillota</taxon>
        <taxon>Bacilli</taxon>
        <taxon>Bacillales</taxon>
        <taxon>Bacillaceae</taxon>
        <taxon>Radiobacillus</taxon>
    </lineage>
</organism>
<evidence type="ECO:0000256" key="2">
    <source>
        <dbReference type="ARBA" id="ARBA00005019"/>
    </source>
</evidence>
<dbReference type="RefSeq" id="WP_143894464.1">
    <property type="nucleotide sequence ID" value="NZ_CP041666.1"/>
</dbReference>